<dbReference type="PANTHER" id="PTHR47797">
    <property type="entry name" value="DEHYDROGENASE, PUTATIVE (AFU_ORTHOLOGUE AFUA_8G05805)-RELATED"/>
    <property type="match status" value="1"/>
</dbReference>
<comment type="subcellular location">
    <subcellularLocation>
        <location evidence="1">Membrane</location>
    </subcellularLocation>
</comment>
<dbReference type="PANTHER" id="PTHR47797:SF3">
    <property type="entry name" value="CYTOCHROME B561 DOMAIN-CONTAINING PROTEIN"/>
    <property type="match status" value="1"/>
</dbReference>
<evidence type="ECO:0000256" key="8">
    <source>
        <dbReference type="SAM" id="Phobius"/>
    </source>
</evidence>
<evidence type="ECO:0000256" key="2">
    <source>
        <dbReference type="ARBA" id="ARBA00022448"/>
    </source>
</evidence>
<dbReference type="PROSITE" id="PS50939">
    <property type="entry name" value="CYTOCHROME_B561"/>
    <property type="match status" value="1"/>
</dbReference>
<dbReference type="SUPFAM" id="SSF49344">
    <property type="entry name" value="CBD9-like"/>
    <property type="match status" value="1"/>
</dbReference>
<keyword evidence="6 8" id="KW-0472">Membrane</keyword>
<dbReference type="OrthoDB" id="366214at2759"/>
<feature type="transmembrane region" description="Helical" evidence="8">
    <location>
        <begin position="298"/>
        <end position="322"/>
    </location>
</feature>
<keyword evidence="3 8" id="KW-0812">Transmembrane</keyword>
<dbReference type="CDD" id="cd08760">
    <property type="entry name" value="Cyt_b561_FRRS1_like"/>
    <property type="match status" value="1"/>
</dbReference>
<keyword evidence="5 8" id="KW-1133">Transmembrane helix</keyword>
<dbReference type="EMBL" id="LUGG01000004">
    <property type="protein sequence ID" value="OBZ75680.1"/>
    <property type="molecule type" value="Genomic_DNA"/>
</dbReference>
<feature type="compositionally biased region" description="Low complexity" evidence="7">
    <location>
        <begin position="193"/>
        <end position="219"/>
    </location>
</feature>
<reference evidence="11 12" key="1">
    <citation type="submission" date="2016-03" db="EMBL/GenBank/DDBJ databases">
        <title>Whole genome sequencing of Grifola frondosa 9006-11.</title>
        <authorList>
            <person name="Min B."/>
            <person name="Park H."/>
            <person name="Kim J.-G."/>
            <person name="Cho H."/>
            <person name="Oh Y.-L."/>
            <person name="Kong W.-S."/>
            <person name="Choi I.-G."/>
        </authorList>
    </citation>
    <scope>NUCLEOTIDE SEQUENCE [LARGE SCALE GENOMIC DNA]</scope>
    <source>
        <strain evidence="11 12">9006-11</strain>
    </source>
</reference>
<dbReference type="SMART" id="SM00665">
    <property type="entry name" value="B561"/>
    <property type="match status" value="1"/>
</dbReference>
<evidence type="ECO:0000256" key="5">
    <source>
        <dbReference type="ARBA" id="ARBA00022989"/>
    </source>
</evidence>
<feature type="chain" id="PRO_5008889107" description="Cytochrome b561 domain-containing protein" evidence="9">
    <location>
        <begin position="29"/>
        <end position="482"/>
    </location>
</feature>
<evidence type="ECO:0000313" key="12">
    <source>
        <dbReference type="Proteomes" id="UP000092993"/>
    </source>
</evidence>
<evidence type="ECO:0000256" key="1">
    <source>
        <dbReference type="ARBA" id="ARBA00004370"/>
    </source>
</evidence>
<keyword evidence="12" id="KW-1185">Reference proteome</keyword>
<feature type="region of interest" description="Disordered" evidence="7">
    <location>
        <begin position="420"/>
        <end position="439"/>
    </location>
</feature>
<dbReference type="Gene3D" id="2.60.40.1210">
    <property type="entry name" value="Cellobiose dehydrogenase, cytochrome domain"/>
    <property type="match status" value="1"/>
</dbReference>
<dbReference type="Gene3D" id="1.20.120.1770">
    <property type="match status" value="1"/>
</dbReference>
<comment type="caution">
    <text evidence="11">The sequence shown here is derived from an EMBL/GenBank/DDBJ whole genome shotgun (WGS) entry which is preliminary data.</text>
</comment>
<feature type="compositionally biased region" description="Polar residues" evidence="7">
    <location>
        <begin position="180"/>
        <end position="192"/>
    </location>
</feature>
<gene>
    <name evidence="11" type="ORF">A0H81_04572</name>
</gene>
<evidence type="ECO:0000256" key="4">
    <source>
        <dbReference type="ARBA" id="ARBA00022982"/>
    </source>
</evidence>
<dbReference type="Pfam" id="PF03188">
    <property type="entry name" value="Cytochrom_B561"/>
    <property type="match status" value="1"/>
</dbReference>
<keyword evidence="2" id="KW-0813">Transport</keyword>
<evidence type="ECO:0000313" key="11">
    <source>
        <dbReference type="EMBL" id="OBZ75680.1"/>
    </source>
</evidence>
<dbReference type="AlphaFoldDB" id="A0A1C7MFP0"/>
<dbReference type="Pfam" id="PF16010">
    <property type="entry name" value="CDH-cyt"/>
    <property type="match status" value="1"/>
</dbReference>
<proteinExistence type="predicted"/>
<keyword evidence="9" id="KW-0732">Signal</keyword>
<dbReference type="InterPro" id="IPR005018">
    <property type="entry name" value="DOMON_domain"/>
</dbReference>
<keyword evidence="4" id="KW-0249">Electron transport</keyword>
<evidence type="ECO:0000256" key="6">
    <source>
        <dbReference type="ARBA" id="ARBA00023136"/>
    </source>
</evidence>
<dbReference type="STRING" id="5627.A0A1C7MFP0"/>
<feature type="region of interest" description="Disordered" evidence="7">
    <location>
        <begin position="170"/>
        <end position="219"/>
    </location>
</feature>
<evidence type="ECO:0000259" key="10">
    <source>
        <dbReference type="PROSITE" id="PS50939"/>
    </source>
</evidence>
<evidence type="ECO:0000256" key="3">
    <source>
        <dbReference type="ARBA" id="ARBA00022692"/>
    </source>
</evidence>
<dbReference type="OMA" id="WCGTLMC"/>
<feature type="transmembrane region" description="Helical" evidence="8">
    <location>
        <begin position="265"/>
        <end position="286"/>
    </location>
</feature>
<dbReference type="InterPro" id="IPR015920">
    <property type="entry name" value="Cellobiose_DH-like_cyt"/>
</dbReference>
<sequence length="482" mass="51293">MIVFLALLPNFLLLLLTLSSYCIPEVSTLQGDSWCGTLMCVDATVNGSLVTYELRSLNQLGWMAIGFGSQMADTPMVILWPNANGSVTLSQRQASGLVEPLPVSAPPRRATLSNRVDPSPGVAPVLAFDIAKNNDTIQQLIWAFGVTPPAPDPSANIEQHLDAGPLSLNLTKELDDDDNPVSSSTTIPSQSDLTASSLTATGAAGTPTPGAASSPPPSSASASHNSVLVAHAALSAAGFLILLPLAALVARWARVFTARWFRVHWFINVILAIPIILIGFALGPLAVAQQGKAHVVTVHQICGVIVFALFVMQVSLGTLIYMRLPKEGRIHPPRNIAHGMLGLTIIGVSIFETKNGVDRDVALGARSSTIISTLCIVWAVAFAASYAVGFIFIRRQLAQERLGWNWPLQDVTPISIPLRERESTSDGARRRAADRDERAADDGTHDIFSYMLPRGGAEGVGGVSAMAEMREVQVAPVSIHIA</sequence>
<protein>
    <recommendedName>
        <fullName evidence="10">Cytochrome b561 domain-containing protein</fullName>
    </recommendedName>
</protein>
<feature type="transmembrane region" description="Helical" evidence="8">
    <location>
        <begin position="334"/>
        <end position="351"/>
    </location>
</feature>
<accession>A0A1C7MFP0</accession>
<feature type="transmembrane region" description="Helical" evidence="8">
    <location>
        <begin position="228"/>
        <end position="253"/>
    </location>
</feature>
<dbReference type="Proteomes" id="UP000092993">
    <property type="component" value="Unassembled WGS sequence"/>
</dbReference>
<dbReference type="CDD" id="cd09630">
    <property type="entry name" value="CDH_like_cytochrome"/>
    <property type="match status" value="1"/>
</dbReference>
<feature type="domain" description="Cytochrome b561" evidence="10">
    <location>
        <begin position="195"/>
        <end position="391"/>
    </location>
</feature>
<evidence type="ECO:0000256" key="9">
    <source>
        <dbReference type="SAM" id="SignalP"/>
    </source>
</evidence>
<organism evidence="11 12">
    <name type="scientific">Grifola frondosa</name>
    <name type="common">Maitake</name>
    <name type="synonym">Polyporus frondosus</name>
    <dbReference type="NCBI Taxonomy" id="5627"/>
    <lineage>
        <taxon>Eukaryota</taxon>
        <taxon>Fungi</taxon>
        <taxon>Dikarya</taxon>
        <taxon>Basidiomycota</taxon>
        <taxon>Agaricomycotina</taxon>
        <taxon>Agaricomycetes</taxon>
        <taxon>Polyporales</taxon>
        <taxon>Grifolaceae</taxon>
        <taxon>Grifola</taxon>
    </lineage>
</organism>
<evidence type="ECO:0000256" key="7">
    <source>
        <dbReference type="SAM" id="MobiDB-lite"/>
    </source>
</evidence>
<dbReference type="InterPro" id="IPR006593">
    <property type="entry name" value="Cyt_b561/ferric_Rdtase_TM"/>
</dbReference>
<dbReference type="GO" id="GO:0016020">
    <property type="term" value="C:membrane"/>
    <property type="evidence" value="ECO:0007669"/>
    <property type="project" value="UniProtKB-SubCell"/>
</dbReference>
<feature type="signal peptide" evidence="9">
    <location>
        <begin position="1"/>
        <end position="28"/>
    </location>
</feature>
<feature type="transmembrane region" description="Helical" evidence="8">
    <location>
        <begin position="371"/>
        <end position="393"/>
    </location>
</feature>
<name>A0A1C7MFP0_GRIFR</name>
<dbReference type="SMART" id="SM00664">
    <property type="entry name" value="DoH"/>
    <property type="match status" value="1"/>
</dbReference>